<evidence type="ECO:0000259" key="5">
    <source>
        <dbReference type="PROSITE" id="PS50977"/>
    </source>
</evidence>
<dbReference type="PANTHER" id="PTHR30055">
    <property type="entry name" value="HTH-TYPE TRANSCRIPTIONAL REGULATOR RUTR"/>
    <property type="match status" value="1"/>
</dbReference>
<feature type="domain" description="HTH tetR-type" evidence="5">
    <location>
        <begin position="20"/>
        <end position="80"/>
    </location>
</feature>
<comment type="caution">
    <text evidence="6">The sequence shown here is derived from an EMBL/GenBank/DDBJ whole genome shotgun (WGS) entry which is preliminary data.</text>
</comment>
<evidence type="ECO:0000256" key="1">
    <source>
        <dbReference type="ARBA" id="ARBA00023015"/>
    </source>
</evidence>
<feature type="DNA-binding region" description="H-T-H motif" evidence="4">
    <location>
        <begin position="43"/>
        <end position="62"/>
    </location>
</feature>
<dbReference type="Pfam" id="PF14246">
    <property type="entry name" value="TetR_C_7"/>
    <property type="match status" value="1"/>
</dbReference>
<reference evidence="7" key="1">
    <citation type="submission" date="2017-12" db="EMBL/GenBank/DDBJ databases">
        <title>Draft genome sequence of Telmatospirillum siberiense 26-4b1T, an acidotolerant peatland alphaproteobacterium potentially involved in sulfur cycling.</title>
        <authorList>
            <person name="Hausmann B."/>
            <person name="Pjevac P."/>
            <person name="Schreck K."/>
            <person name="Herbold C.W."/>
            <person name="Daims H."/>
            <person name="Wagner M."/>
            <person name="Pester M."/>
            <person name="Loy A."/>
        </authorList>
    </citation>
    <scope>NUCLEOTIDE SEQUENCE [LARGE SCALE GENOMIC DNA]</scope>
    <source>
        <strain evidence="7">26-4b1</strain>
    </source>
</reference>
<proteinExistence type="predicted"/>
<dbReference type="InterPro" id="IPR050109">
    <property type="entry name" value="HTH-type_TetR-like_transc_reg"/>
</dbReference>
<evidence type="ECO:0000256" key="2">
    <source>
        <dbReference type="ARBA" id="ARBA00023125"/>
    </source>
</evidence>
<dbReference type="Gene3D" id="1.10.10.60">
    <property type="entry name" value="Homeodomain-like"/>
    <property type="match status" value="1"/>
</dbReference>
<dbReference type="PROSITE" id="PS50977">
    <property type="entry name" value="HTH_TETR_2"/>
    <property type="match status" value="1"/>
</dbReference>
<dbReference type="InterPro" id="IPR039536">
    <property type="entry name" value="TetR_C_Proteobacteria"/>
</dbReference>
<dbReference type="InterPro" id="IPR009057">
    <property type="entry name" value="Homeodomain-like_sf"/>
</dbReference>
<keyword evidence="2 4" id="KW-0238">DNA-binding</keyword>
<dbReference type="RefSeq" id="WP_101249420.1">
    <property type="nucleotide sequence ID" value="NZ_PIUM01000003.1"/>
</dbReference>
<keyword evidence="7" id="KW-1185">Reference proteome</keyword>
<dbReference type="Proteomes" id="UP000233293">
    <property type="component" value="Unassembled WGS sequence"/>
</dbReference>
<protein>
    <submittedName>
        <fullName evidence="6">TetR/AcrR family transcriptional regulator</fullName>
    </submittedName>
</protein>
<evidence type="ECO:0000313" key="7">
    <source>
        <dbReference type="Proteomes" id="UP000233293"/>
    </source>
</evidence>
<sequence>MDGESNNNDRPLCRRTRRGEERCERVRAVASELFLAHGYDRVSLDDIIAQAGGSKTNIYSHFGGKEGLFIATVERLCDQVNATLKALDLADASLEDGLRQLGRTLMMAVLDERHLGLYRLIIGQSGRIPGIGGPWMTHGPEETRRIIALFLTPHQNRLRDLTPERAAGIYHNMLIWDHLNSAVFAHGEKPESPVIDKHVDDTLSLFARGYILPA</sequence>
<keyword evidence="1" id="KW-0805">Transcription regulation</keyword>
<evidence type="ECO:0000256" key="4">
    <source>
        <dbReference type="PROSITE-ProRule" id="PRU00335"/>
    </source>
</evidence>
<dbReference type="SUPFAM" id="SSF46689">
    <property type="entry name" value="Homeodomain-like"/>
    <property type="match status" value="1"/>
</dbReference>
<dbReference type="PANTHER" id="PTHR30055:SF234">
    <property type="entry name" value="HTH-TYPE TRANSCRIPTIONAL REGULATOR BETI"/>
    <property type="match status" value="1"/>
</dbReference>
<dbReference type="GO" id="GO:0003700">
    <property type="term" value="F:DNA-binding transcription factor activity"/>
    <property type="evidence" value="ECO:0007669"/>
    <property type="project" value="TreeGrafter"/>
</dbReference>
<dbReference type="PRINTS" id="PR00455">
    <property type="entry name" value="HTHTETR"/>
</dbReference>
<evidence type="ECO:0000256" key="3">
    <source>
        <dbReference type="ARBA" id="ARBA00023163"/>
    </source>
</evidence>
<accession>A0A2N3PZP2</accession>
<dbReference type="EMBL" id="PIUM01000003">
    <property type="protein sequence ID" value="PKU25876.1"/>
    <property type="molecule type" value="Genomic_DNA"/>
</dbReference>
<dbReference type="AlphaFoldDB" id="A0A2N3PZP2"/>
<keyword evidence="3" id="KW-0804">Transcription</keyword>
<organism evidence="6 7">
    <name type="scientific">Telmatospirillum siberiense</name>
    <dbReference type="NCBI Taxonomy" id="382514"/>
    <lineage>
        <taxon>Bacteria</taxon>
        <taxon>Pseudomonadati</taxon>
        <taxon>Pseudomonadota</taxon>
        <taxon>Alphaproteobacteria</taxon>
        <taxon>Rhodospirillales</taxon>
        <taxon>Rhodospirillaceae</taxon>
        <taxon>Telmatospirillum</taxon>
    </lineage>
</organism>
<dbReference type="GO" id="GO:0000976">
    <property type="term" value="F:transcription cis-regulatory region binding"/>
    <property type="evidence" value="ECO:0007669"/>
    <property type="project" value="TreeGrafter"/>
</dbReference>
<dbReference type="Pfam" id="PF00440">
    <property type="entry name" value="TetR_N"/>
    <property type="match status" value="1"/>
</dbReference>
<name>A0A2N3PZP2_9PROT</name>
<dbReference type="InterPro" id="IPR001647">
    <property type="entry name" value="HTH_TetR"/>
</dbReference>
<dbReference type="Gene3D" id="1.10.357.10">
    <property type="entry name" value="Tetracycline Repressor, domain 2"/>
    <property type="match status" value="1"/>
</dbReference>
<gene>
    <name evidence="6" type="ORF">CWS72_04795</name>
</gene>
<dbReference type="OrthoDB" id="5292901at2"/>
<evidence type="ECO:0000313" key="6">
    <source>
        <dbReference type="EMBL" id="PKU25876.1"/>
    </source>
</evidence>